<dbReference type="InterPro" id="IPR029058">
    <property type="entry name" value="AB_hydrolase_fold"/>
</dbReference>
<evidence type="ECO:0000313" key="3">
    <source>
        <dbReference type="Proteomes" id="UP000054537"/>
    </source>
</evidence>
<dbReference type="EMBL" id="JRTT01000012">
    <property type="protein sequence ID" value="KHD77196.1"/>
    <property type="molecule type" value="Genomic_DNA"/>
</dbReference>
<dbReference type="SUPFAM" id="SSF53474">
    <property type="entry name" value="alpha/beta-Hydrolases"/>
    <property type="match status" value="1"/>
</dbReference>
<accession>A0A0A6UP38</accession>
<dbReference type="Gene3D" id="3.40.50.1820">
    <property type="entry name" value="alpha/beta hydrolase"/>
    <property type="match status" value="1"/>
</dbReference>
<name>A0A0A6UP38_ACTUT</name>
<proteinExistence type="predicted"/>
<dbReference type="Pfam" id="PF02129">
    <property type="entry name" value="Peptidase_S15"/>
    <property type="match status" value="1"/>
</dbReference>
<feature type="domain" description="Xaa-Pro dipeptidyl-peptidase-like" evidence="1">
    <location>
        <begin position="1"/>
        <end position="46"/>
    </location>
</feature>
<dbReference type="STRING" id="1869.MB27_12155"/>
<reference evidence="2 3" key="1">
    <citation type="submission" date="2014-10" db="EMBL/GenBank/DDBJ databases">
        <title>Draft genome sequence of Actinoplanes utahensis NRRL 12052.</title>
        <authorList>
            <person name="Velasco-Bucheli B."/>
            <person name="del Cerro C."/>
            <person name="Hormigo D."/>
            <person name="Garcia J.L."/>
            <person name="Acebal C."/>
            <person name="Arroyo M."/>
            <person name="de la Mata I."/>
        </authorList>
    </citation>
    <scope>NUCLEOTIDE SEQUENCE [LARGE SCALE GENOMIC DNA]</scope>
    <source>
        <strain evidence="2 3">NRRL 12052</strain>
    </source>
</reference>
<keyword evidence="3" id="KW-1185">Reference proteome</keyword>
<dbReference type="InterPro" id="IPR000383">
    <property type="entry name" value="Xaa-Pro-like_dom"/>
</dbReference>
<dbReference type="Proteomes" id="UP000054537">
    <property type="component" value="Unassembled WGS sequence"/>
</dbReference>
<dbReference type="AlphaFoldDB" id="A0A0A6UP38"/>
<protein>
    <recommendedName>
        <fullName evidence="1">Xaa-Pro dipeptidyl-peptidase-like domain-containing protein</fullName>
    </recommendedName>
</protein>
<evidence type="ECO:0000259" key="1">
    <source>
        <dbReference type="Pfam" id="PF02129"/>
    </source>
</evidence>
<evidence type="ECO:0000313" key="2">
    <source>
        <dbReference type="EMBL" id="KHD77196.1"/>
    </source>
</evidence>
<gene>
    <name evidence="2" type="ORF">MB27_12155</name>
</gene>
<comment type="caution">
    <text evidence="2">The sequence shown here is derived from an EMBL/GenBank/DDBJ whole genome shotgun (WGS) entry which is preliminary data.</text>
</comment>
<organism evidence="2 3">
    <name type="scientific">Actinoplanes utahensis</name>
    <dbReference type="NCBI Taxonomy" id="1869"/>
    <lineage>
        <taxon>Bacteria</taxon>
        <taxon>Bacillati</taxon>
        <taxon>Actinomycetota</taxon>
        <taxon>Actinomycetes</taxon>
        <taxon>Micromonosporales</taxon>
        <taxon>Micromonosporaceae</taxon>
        <taxon>Actinoplanes</taxon>
    </lineage>
</organism>
<sequence>MSGTSYLAVSPWFTTADQPEHLAAINPWEGVSDVYRDLVMRGGIPDTGFARQLRDRDRARS</sequence>
<dbReference type="eggNOG" id="COG2936">
    <property type="taxonomic scope" value="Bacteria"/>
</dbReference>
<dbReference type="GO" id="GO:0016787">
    <property type="term" value="F:hydrolase activity"/>
    <property type="evidence" value="ECO:0007669"/>
    <property type="project" value="InterPro"/>
</dbReference>